<keyword evidence="4" id="KW-1185">Reference proteome</keyword>
<proteinExistence type="predicted"/>
<evidence type="ECO:0000313" key="4">
    <source>
        <dbReference type="Proteomes" id="UP000064967"/>
    </source>
</evidence>
<dbReference type="RefSeq" id="WP_146654836.1">
    <property type="nucleotide sequence ID" value="NZ_CP012333.1"/>
</dbReference>
<sequence>MRSASRITTVMALAAIAGGCTLVTSLDGLSDEPQADTKGGDGGAERAAIDGSDASATVPSAHPDGDAGDASGPDTWCTHNAGDASFCADFDLQDQQALALFTELVQDAGSTTLDPVTSTSSPNSLAAAASASDASVSAGSVGWKSPVTNATTADIRFDVRFDLDTAGSAQSHTFARVVVDGTVPSPATWVVELSLGSTGRLYLGTRDLATNTVTNLFYGSNAQLSVARWMNIHMRVDIFGSGSGEVSLELDGTSIGSAMVTPPVFGGTFTCSFGIVRCLAPHAAFATHTDNLTIDVH</sequence>
<dbReference type="EMBL" id="CP012333">
    <property type="protein sequence ID" value="AKV04186.1"/>
    <property type="molecule type" value="Genomic_DNA"/>
</dbReference>
<gene>
    <name evidence="3" type="ORF">AKJ09_10849</name>
</gene>
<feature type="signal peptide" evidence="2">
    <location>
        <begin position="1"/>
        <end position="17"/>
    </location>
</feature>
<evidence type="ECO:0000256" key="1">
    <source>
        <dbReference type="SAM" id="MobiDB-lite"/>
    </source>
</evidence>
<feature type="region of interest" description="Disordered" evidence="1">
    <location>
        <begin position="31"/>
        <end position="74"/>
    </location>
</feature>
<dbReference type="AlphaFoldDB" id="A0A0K1QEJ5"/>
<name>A0A0K1QEJ5_9BACT</name>
<dbReference type="Proteomes" id="UP000064967">
    <property type="component" value="Chromosome"/>
</dbReference>
<reference evidence="3 4" key="1">
    <citation type="submission" date="2015-08" db="EMBL/GenBank/DDBJ databases">
        <authorList>
            <person name="Babu N.S."/>
            <person name="Beckwith C.J."/>
            <person name="Beseler K.G."/>
            <person name="Brison A."/>
            <person name="Carone J.V."/>
            <person name="Caskin T.P."/>
            <person name="Diamond M."/>
            <person name="Durham M.E."/>
            <person name="Foxe J.M."/>
            <person name="Go M."/>
            <person name="Henderson B.A."/>
            <person name="Jones I.B."/>
            <person name="McGettigan J.A."/>
            <person name="Micheletti S.J."/>
            <person name="Nasrallah M.E."/>
            <person name="Ortiz D."/>
            <person name="Piller C.R."/>
            <person name="Privatt S.R."/>
            <person name="Schneider S.L."/>
            <person name="Sharp S."/>
            <person name="Smith T.C."/>
            <person name="Stanton J.D."/>
            <person name="Ullery H.E."/>
            <person name="Wilson R.J."/>
            <person name="Serrano M.G."/>
            <person name="Buck G."/>
            <person name="Lee V."/>
            <person name="Wang Y."/>
            <person name="Carvalho R."/>
            <person name="Voegtly L."/>
            <person name="Shi R."/>
            <person name="Duckworth R."/>
            <person name="Johnson A."/>
            <person name="Loviza R."/>
            <person name="Walstead R."/>
            <person name="Shah Z."/>
            <person name="Kiflezghi M."/>
            <person name="Wade K."/>
            <person name="Ball S.L."/>
            <person name="Bradley K.W."/>
            <person name="Asai D.J."/>
            <person name="Bowman C.A."/>
            <person name="Russell D.A."/>
            <person name="Pope W.H."/>
            <person name="Jacobs-Sera D."/>
            <person name="Hendrix R.W."/>
            <person name="Hatfull G.F."/>
        </authorList>
    </citation>
    <scope>NUCLEOTIDE SEQUENCE [LARGE SCALE GENOMIC DNA]</scope>
    <source>
        <strain evidence="3 4">DSM 27648</strain>
    </source>
</reference>
<feature type="chain" id="PRO_5005467080" evidence="2">
    <location>
        <begin position="18"/>
        <end position="297"/>
    </location>
</feature>
<accession>A0A0K1QEJ5</accession>
<evidence type="ECO:0000313" key="3">
    <source>
        <dbReference type="EMBL" id="AKV04186.1"/>
    </source>
</evidence>
<organism evidence="3 4">
    <name type="scientific">Labilithrix luteola</name>
    <dbReference type="NCBI Taxonomy" id="1391654"/>
    <lineage>
        <taxon>Bacteria</taxon>
        <taxon>Pseudomonadati</taxon>
        <taxon>Myxococcota</taxon>
        <taxon>Polyangia</taxon>
        <taxon>Polyangiales</taxon>
        <taxon>Labilitrichaceae</taxon>
        <taxon>Labilithrix</taxon>
    </lineage>
</organism>
<protein>
    <submittedName>
        <fullName evidence="3">Uncharacterized protein</fullName>
    </submittedName>
</protein>
<dbReference type="KEGG" id="llu:AKJ09_10849"/>
<keyword evidence="2" id="KW-0732">Signal</keyword>
<dbReference type="PROSITE" id="PS51257">
    <property type="entry name" value="PROKAR_LIPOPROTEIN"/>
    <property type="match status" value="1"/>
</dbReference>
<evidence type="ECO:0000256" key="2">
    <source>
        <dbReference type="SAM" id="SignalP"/>
    </source>
</evidence>